<evidence type="ECO:0000259" key="2">
    <source>
        <dbReference type="Pfam" id="PF20151"/>
    </source>
</evidence>
<feature type="transmembrane region" description="Helical" evidence="1">
    <location>
        <begin position="63"/>
        <end position="88"/>
    </location>
</feature>
<feature type="transmembrane region" description="Helical" evidence="1">
    <location>
        <begin position="131"/>
        <end position="152"/>
    </location>
</feature>
<reference evidence="3" key="1">
    <citation type="submission" date="2020-11" db="EMBL/GenBank/DDBJ databases">
        <authorList>
            <consortium name="DOE Joint Genome Institute"/>
            <person name="Ahrendt S."/>
            <person name="Riley R."/>
            <person name="Andreopoulos W."/>
            <person name="Labutti K."/>
            <person name="Pangilinan J."/>
            <person name="Ruiz-Duenas F.J."/>
            <person name="Barrasa J.M."/>
            <person name="Sanchez-Garcia M."/>
            <person name="Camarero S."/>
            <person name="Miyauchi S."/>
            <person name="Serrano A."/>
            <person name="Linde D."/>
            <person name="Babiker R."/>
            <person name="Drula E."/>
            <person name="Ayuso-Fernandez I."/>
            <person name="Pacheco R."/>
            <person name="Padilla G."/>
            <person name="Ferreira P."/>
            <person name="Barriuso J."/>
            <person name="Kellner H."/>
            <person name="Castanera R."/>
            <person name="Alfaro M."/>
            <person name="Ramirez L."/>
            <person name="Pisabarro A.G."/>
            <person name="Kuo A."/>
            <person name="Tritt A."/>
            <person name="Lipzen A."/>
            <person name="He G."/>
            <person name="Yan M."/>
            <person name="Ng V."/>
            <person name="Cullen D."/>
            <person name="Martin F."/>
            <person name="Rosso M.-N."/>
            <person name="Henrissat B."/>
            <person name="Hibbett D."/>
            <person name="Martinez A.T."/>
            <person name="Grigoriev I.V."/>
        </authorList>
    </citation>
    <scope>NUCLEOTIDE SEQUENCE</scope>
    <source>
        <strain evidence="3">CBS 506.95</strain>
    </source>
</reference>
<accession>A0A9P6ESY9</accession>
<dbReference type="OrthoDB" id="2679643at2759"/>
<dbReference type="Pfam" id="PF20151">
    <property type="entry name" value="DUF6533"/>
    <property type="match status" value="1"/>
</dbReference>
<feature type="transmembrane region" description="Helical" evidence="1">
    <location>
        <begin position="22"/>
        <end position="43"/>
    </location>
</feature>
<keyword evidence="1" id="KW-0812">Transmembrane</keyword>
<keyword evidence="4" id="KW-1185">Reference proteome</keyword>
<dbReference type="AlphaFoldDB" id="A0A9P6ESY9"/>
<dbReference type="EMBL" id="MU157824">
    <property type="protein sequence ID" value="KAF9535598.1"/>
    <property type="molecule type" value="Genomic_DNA"/>
</dbReference>
<feature type="transmembrane region" description="Helical" evidence="1">
    <location>
        <begin position="100"/>
        <end position="119"/>
    </location>
</feature>
<evidence type="ECO:0000313" key="3">
    <source>
        <dbReference type="EMBL" id="KAF9535598.1"/>
    </source>
</evidence>
<feature type="transmembrane region" description="Helical" evidence="1">
    <location>
        <begin position="289"/>
        <end position="306"/>
    </location>
</feature>
<organism evidence="3 4">
    <name type="scientific">Crepidotus variabilis</name>
    <dbReference type="NCBI Taxonomy" id="179855"/>
    <lineage>
        <taxon>Eukaryota</taxon>
        <taxon>Fungi</taxon>
        <taxon>Dikarya</taxon>
        <taxon>Basidiomycota</taxon>
        <taxon>Agaricomycotina</taxon>
        <taxon>Agaricomycetes</taxon>
        <taxon>Agaricomycetidae</taxon>
        <taxon>Agaricales</taxon>
        <taxon>Agaricineae</taxon>
        <taxon>Crepidotaceae</taxon>
        <taxon>Crepidotus</taxon>
    </lineage>
</organism>
<feature type="transmembrane region" description="Helical" evidence="1">
    <location>
        <begin position="259"/>
        <end position="277"/>
    </location>
</feature>
<evidence type="ECO:0000256" key="1">
    <source>
        <dbReference type="SAM" id="Phobius"/>
    </source>
</evidence>
<sequence>MPDGTTVLVITVSQLLQPEFRLSLVGLEVSKCLSIALFALLLYEYFLTVDEEKEHFWSGPYSISHYLFAFNRYFTPIIVLLNLVSAYISNCPIGSTLTELTIGFFVVNPSVQLYVRILIKKIEIDTVISCQGMIPLVFLLVIFSMSIIKAILVARVWYQFPGSMLIRLFMVFAFLLTTSVSLAFLYISLNKLEILSIQGAGMDIVGCRATRPKLFWRIYLPDLLMHTLLYALTVYDVITNPEYRENTNVRNKLLKEGGAFYFIVLLSVTLTSLGSFLTNFPVVNVPATFSPTMLVATSIATSRLMFSLRRTTREVESSVNESTFQFVPMPLTNINIISDFPPLKKVPSSRFSADSDIISKPTSVRSQNKFVLDLGSVDEEKGMANHFSSDNRSGILGGWEMVSVGDMVMRAKRWMHS</sequence>
<feature type="transmembrane region" description="Helical" evidence="1">
    <location>
        <begin position="164"/>
        <end position="187"/>
    </location>
</feature>
<keyword evidence="1" id="KW-0472">Membrane</keyword>
<protein>
    <recommendedName>
        <fullName evidence="2">DUF6533 domain-containing protein</fullName>
    </recommendedName>
</protein>
<gene>
    <name evidence="3" type="ORF">CPB83DRAFT_888289</name>
</gene>
<proteinExistence type="predicted"/>
<name>A0A9P6ESY9_9AGAR</name>
<dbReference type="InterPro" id="IPR045340">
    <property type="entry name" value="DUF6533"/>
</dbReference>
<comment type="caution">
    <text evidence="3">The sequence shown here is derived from an EMBL/GenBank/DDBJ whole genome shotgun (WGS) entry which is preliminary data.</text>
</comment>
<feature type="domain" description="DUF6533" evidence="2">
    <location>
        <begin position="32"/>
        <end position="77"/>
    </location>
</feature>
<evidence type="ECO:0000313" key="4">
    <source>
        <dbReference type="Proteomes" id="UP000807306"/>
    </source>
</evidence>
<keyword evidence="1" id="KW-1133">Transmembrane helix</keyword>
<dbReference type="Proteomes" id="UP000807306">
    <property type="component" value="Unassembled WGS sequence"/>
</dbReference>